<protein>
    <submittedName>
        <fullName evidence="11">Peptide ABC transporter permease</fullName>
    </submittedName>
</protein>
<keyword evidence="8 9" id="KW-0472">Membrane</keyword>
<keyword evidence="7 9" id="KW-1133">Transmembrane helix</keyword>
<dbReference type="Pfam" id="PF00528">
    <property type="entry name" value="BPD_transp_1"/>
    <property type="match status" value="1"/>
</dbReference>
<gene>
    <name evidence="11" type="ORF">BWR60_00785</name>
</gene>
<keyword evidence="12" id="KW-1185">Reference proteome</keyword>
<evidence type="ECO:0000256" key="7">
    <source>
        <dbReference type="ARBA" id="ARBA00022989"/>
    </source>
</evidence>
<feature type="transmembrane region" description="Helical" evidence="9">
    <location>
        <begin position="212"/>
        <end position="237"/>
    </location>
</feature>
<dbReference type="InterPro" id="IPR050366">
    <property type="entry name" value="BP-dependent_transpt_permease"/>
</dbReference>
<evidence type="ECO:0000313" key="12">
    <source>
        <dbReference type="Proteomes" id="UP000196655"/>
    </source>
</evidence>
<keyword evidence="3" id="KW-1003">Cell membrane</keyword>
<keyword evidence="5" id="KW-0571">Peptide transport</keyword>
<dbReference type="Gene3D" id="1.10.3720.10">
    <property type="entry name" value="MetI-like"/>
    <property type="match status" value="1"/>
</dbReference>
<feature type="transmembrane region" description="Helical" evidence="9">
    <location>
        <begin position="257"/>
        <end position="279"/>
    </location>
</feature>
<evidence type="ECO:0000256" key="3">
    <source>
        <dbReference type="ARBA" id="ARBA00022475"/>
    </source>
</evidence>
<dbReference type="AlphaFoldDB" id="A0A211ZVC1"/>
<evidence type="ECO:0000256" key="8">
    <source>
        <dbReference type="ARBA" id="ARBA00023136"/>
    </source>
</evidence>
<evidence type="ECO:0000256" key="9">
    <source>
        <dbReference type="RuleBase" id="RU363032"/>
    </source>
</evidence>
<comment type="caution">
    <text evidence="11">The sequence shown here is derived from an EMBL/GenBank/DDBJ whole genome shotgun (WGS) entry which is preliminary data.</text>
</comment>
<dbReference type="GO" id="GO:0015833">
    <property type="term" value="P:peptide transport"/>
    <property type="evidence" value="ECO:0007669"/>
    <property type="project" value="UniProtKB-KW"/>
</dbReference>
<reference evidence="12" key="1">
    <citation type="submission" date="2017-05" db="EMBL/GenBank/DDBJ databases">
        <authorList>
            <person name="Macchi M."/>
            <person name="Festa S."/>
            <person name="Coppotelli B.M."/>
            <person name="Morelli I.S."/>
        </authorList>
    </citation>
    <scope>NUCLEOTIDE SEQUENCE [LARGE SCALE GENOMIC DNA]</scope>
    <source>
        <strain evidence="12">I</strain>
    </source>
</reference>
<organism evidence="11 12">
    <name type="scientific">Inquilinus limosus</name>
    <dbReference type="NCBI Taxonomy" id="171674"/>
    <lineage>
        <taxon>Bacteria</taxon>
        <taxon>Pseudomonadati</taxon>
        <taxon>Pseudomonadota</taxon>
        <taxon>Alphaproteobacteria</taxon>
        <taxon>Rhodospirillales</taxon>
        <taxon>Rhodospirillaceae</taxon>
        <taxon>Inquilinus</taxon>
    </lineage>
</organism>
<dbReference type="PANTHER" id="PTHR43386">
    <property type="entry name" value="OLIGOPEPTIDE TRANSPORT SYSTEM PERMEASE PROTEIN APPC"/>
    <property type="match status" value="1"/>
</dbReference>
<keyword evidence="6" id="KW-0653">Protein transport</keyword>
<dbReference type="EMBL" id="NHON01000001">
    <property type="protein sequence ID" value="OWJ69106.1"/>
    <property type="molecule type" value="Genomic_DNA"/>
</dbReference>
<dbReference type="SUPFAM" id="SSF161098">
    <property type="entry name" value="MetI-like"/>
    <property type="match status" value="1"/>
</dbReference>
<comment type="similarity">
    <text evidence="9">Belongs to the binding-protein-dependent transport system permease family.</text>
</comment>
<keyword evidence="4 9" id="KW-0812">Transmembrane</keyword>
<evidence type="ECO:0000259" key="10">
    <source>
        <dbReference type="PROSITE" id="PS50928"/>
    </source>
</evidence>
<dbReference type="OrthoDB" id="9774870at2"/>
<evidence type="ECO:0000256" key="1">
    <source>
        <dbReference type="ARBA" id="ARBA00004651"/>
    </source>
</evidence>
<proteinExistence type="inferred from homology"/>
<sequence>MRPAMTDAVGLPPASPRRRFALAVPALRPGLWLGLAFVLFLATCALAPQVFATHDPLAILVREKLQPPGPGHWFGTDHLGRDVYSRLVYGTGNSLLATFIAVAIGLAAGSLLGLVSGTAPRAVDAAFMRVVDVMLAIPNLLLSLAIVTALGFGLVPVAIAVGIGSIGSFARLMRAEVLRVKGLTFVESTELLGASKPYVILRHVLPHAVGPVLALATIEFGTAVLSVSSLSFLGFGAPPPAMEWGLLIAEGRKFINVGWWLILFPSLVIVATVLATNHLGHALEEHHGRAP</sequence>
<name>A0A211ZVC1_9PROT</name>
<evidence type="ECO:0000256" key="6">
    <source>
        <dbReference type="ARBA" id="ARBA00022927"/>
    </source>
</evidence>
<dbReference type="InterPro" id="IPR000515">
    <property type="entry name" value="MetI-like"/>
</dbReference>
<dbReference type="GO" id="GO:0055085">
    <property type="term" value="P:transmembrane transport"/>
    <property type="evidence" value="ECO:0007669"/>
    <property type="project" value="InterPro"/>
</dbReference>
<evidence type="ECO:0000313" key="11">
    <source>
        <dbReference type="EMBL" id="OWJ69106.1"/>
    </source>
</evidence>
<dbReference type="GO" id="GO:0015031">
    <property type="term" value="P:protein transport"/>
    <property type="evidence" value="ECO:0007669"/>
    <property type="project" value="UniProtKB-KW"/>
</dbReference>
<evidence type="ECO:0000256" key="2">
    <source>
        <dbReference type="ARBA" id="ARBA00022448"/>
    </source>
</evidence>
<comment type="subcellular location">
    <subcellularLocation>
        <location evidence="1 9">Cell membrane</location>
        <topology evidence="1 9">Multi-pass membrane protein</topology>
    </subcellularLocation>
</comment>
<evidence type="ECO:0000256" key="4">
    <source>
        <dbReference type="ARBA" id="ARBA00022692"/>
    </source>
</evidence>
<dbReference type="PROSITE" id="PS50928">
    <property type="entry name" value="ABC_TM1"/>
    <property type="match status" value="1"/>
</dbReference>
<accession>A0A211ZVC1</accession>
<feature type="transmembrane region" description="Helical" evidence="9">
    <location>
        <begin position="95"/>
        <end position="115"/>
    </location>
</feature>
<dbReference type="InterPro" id="IPR035906">
    <property type="entry name" value="MetI-like_sf"/>
</dbReference>
<dbReference type="GO" id="GO:0005886">
    <property type="term" value="C:plasma membrane"/>
    <property type="evidence" value="ECO:0007669"/>
    <property type="project" value="UniProtKB-SubCell"/>
</dbReference>
<evidence type="ECO:0000256" key="5">
    <source>
        <dbReference type="ARBA" id="ARBA00022856"/>
    </source>
</evidence>
<feature type="domain" description="ABC transmembrane type-1" evidence="10">
    <location>
        <begin position="91"/>
        <end position="280"/>
    </location>
</feature>
<dbReference type="CDD" id="cd06261">
    <property type="entry name" value="TM_PBP2"/>
    <property type="match status" value="1"/>
</dbReference>
<dbReference type="Proteomes" id="UP000196655">
    <property type="component" value="Unassembled WGS sequence"/>
</dbReference>
<keyword evidence="2 9" id="KW-0813">Transport</keyword>
<dbReference type="PANTHER" id="PTHR43386:SF1">
    <property type="entry name" value="D,D-DIPEPTIDE TRANSPORT SYSTEM PERMEASE PROTEIN DDPC-RELATED"/>
    <property type="match status" value="1"/>
</dbReference>